<dbReference type="Pfam" id="PF09994">
    <property type="entry name" value="T6SS_Tle1-like_cat"/>
    <property type="match status" value="1"/>
</dbReference>
<dbReference type="SUPFAM" id="SSF53474">
    <property type="entry name" value="alpha/beta-Hydrolases"/>
    <property type="match status" value="1"/>
</dbReference>
<dbReference type="InterPro" id="IPR018712">
    <property type="entry name" value="Tle1-like_cat"/>
</dbReference>
<dbReference type="STRING" id="745531.A0A0C3P9K6"/>
<reference evidence="2 3" key="1">
    <citation type="journal article" date="2014" name="PLoS Genet.">
        <title>Analysis of the Phlebiopsis gigantea genome, transcriptome and secretome provides insight into its pioneer colonization strategies of wood.</title>
        <authorList>
            <person name="Hori C."/>
            <person name="Ishida T."/>
            <person name="Igarashi K."/>
            <person name="Samejima M."/>
            <person name="Suzuki H."/>
            <person name="Master E."/>
            <person name="Ferreira P."/>
            <person name="Ruiz-Duenas F.J."/>
            <person name="Held B."/>
            <person name="Canessa P."/>
            <person name="Larrondo L.F."/>
            <person name="Schmoll M."/>
            <person name="Druzhinina I.S."/>
            <person name="Kubicek C.P."/>
            <person name="Gaskell J.A."/>
            <person name="Kersten P."/>
            <person name="St John F."/>
            <person name="Glasner J."/>
            <person name="Sabat G."/>
            <person name="Splinter BonDurant S."/>
            <person name="Syed K."/>
            <person name="Yadav J."/>
            <person name="Mgbeahuruike A.C."/>
            <person name="Kovalchuk A."/>
            <person name="Asiegbu F.O."/>
            <person name="Lackner G."/>
            <person name="Hoffmeister D."/>
            <person name="Rencoret J."/>
            <person name="Gutierrez A."/>
            <person name="Sun H."/>
            <person name="Lindquist E."/>
            <person name="Barry K."/>
            <person name="Riley R."/>
            <person name="Grigoriev I.V."/>
            <person name="Henrissat B."/>
            <person name="Kues U."/>
            <person name="Berka R.M."/>
            <person name="Martinez A.T."/>
            <person name="Covert S.F."/>
            <person name="Blanchette R.A."/>
            <person name="Cullen D."/>
        </authorList>
    </citation>
    <scope>NUCLEOTIDE SEQUENCE [LARGE SCALE GENOMIC DNA]</scope>
    <source>
        <strain evidence="2 3">11061_1 CR5-6</strain>
    </source>
</reference>
<sequence>PPPPTEKKGRNLVVCIDGTANQFSINNTHVVELYSRLEKNDEQLTYYNSGIGTFVKHSNWIGWLIQLIIHIWDMMVAWNLKRIVLSAYQWLSENYQPGDHIYVFGFSRGAYQVRILAGMFEVVGLLHKGNNDQIGFAYELYLACVSQLSRGSPMYESSDLADDQNIDPQDPRYHWELCKQFKRTLCHKSARVHFVGAWDTVSSVGITRGPSLPETTTGMTHVCGFYHGISLDEGRGKFLPEYGNGGKGPG</sequence>
<organism evidence="2 3">
    <name type="scientific">Phlebiopsis gigantea (strain 11061_1 CR5-6)</name>
    <name type="common">White-rot fungus</name>
    <name type="synonym">Peniophora gigantea</name>
    <dbReference type="NCBI Taxonomy" id="745531"/>
    <lineage>
        <taxon>Eukaryota</taxon>
        <taxon>Fungi</taxon>
        <taxon>Dikarya</taxon>
        <taxon>Basidiomycota</taxon>
        <taxon>Agaricomycotina</taxon>
        <taxon>Agaricomycetes</taxon>
        <taxon>Polyporales</taxon>
        <taxon>Phanerochaetaceae</taxon>
        <taxon>Phlebiopsis</taxon>
    </lineage>
</organism>
<evidence type="ECO:0000259" key="1">
    <source>
        <dbReference type="Pfam" id="PF09994"/>
    </source>
</evidence>
<accession>A0A0C3P9K6</accession>
<feature type="non-terminal residue" evidence="2">
    <location>
        <position position="250"/>
    </location>
</feature>
<dbReference type="OrthoDB" id="2794527at2759"/>
<dbReference type="EMBL" id="KN840810">
    <property type="protein sequence ID" value="KIP01358.1"/>
    <property type="molecule type" value="Genomic_DNA"/>
</dbReference>
<evidence type="ECO:0000313" key="2">
    <source>
        <dbReference type="EMBL" id="KIP01358.1"/>
    </source>
</evidence>
<dbReference type="Proteomes" id="UP000053257">
    <property type="component" value="Unassembled WGS sequence"/>
</dbReference>
<protein>
    <recommendedName>
        <fullName evidence="1">T6SS Phospholipase effector Tle1-like catalytic domain-containing protein</fullName>
    </recommendedName>
</protein>
<dbReference type="PANTHER" id="PTHR33840">
    <property type="match status" value="1"/>
</dbReference>
<dbReference type="PANTHER" id="PTHR33840:SF2">
    <property type="entry name" value="TLE1 PHOSPHOLIPASE DOMAIN-CONTAINING PROTEIN"/>
    <property type="match status" value="1"/>
</dbReference>
<gene>
    <name evidence="2" type="ORF">PHLGIDRAFT_58717</name>
</gene>
<keyword evidence="3" id="KW-1185">Reference proteome</keyword>
<feature type="non-terminal residue" evidence="2">
    <location>
        <position position="1"/>
    </location>
</feature>
<dbReference type="AlphaFoldDB" id="A0A0C3P9K6"/>
<evidence type="ECO:0000313" key="3">
    <source>
        <dbReference type="Proteomes" id="UP000053257"/>
    </source>
</evidence>
<name>A0A0C3P9K6_PHLG1</name>
<proteinExistence type="predicted"/>
<dbReference type="InterPro" id="IPR029058">
    <property type="entry name" value="AB_hydrolase_fold"/>
</dbReference>
<dbReference type="HOGENOM" id="CLU_005049_2_0_1"/>
<feature type="domain" description="T6SS Phospholipase effector Tle1-like catalytic" evidence="1">
    <location>
        <begin position="10"/>
        <end position="241"/>
    </location>
</feature>